<dbReference type="InParanoid" id="A0A6I9QD94"/>
<dbReference type="PROSITE" id="PS50846">
    <property type="entry name" value="HMA_2"/>
    <property type="match status" value="1"/>
</dbReference>
<dbReference type="FunCoup" id="A0A6I9QD94">
    <property type="interactions" value="94"/>
</dbReference>
<feature type="compositionally biased region" description="Gly residues" evidence="5">
    <location>
        <begin position="110"/>
        <end position="121"/>
    </location>
</feature>
<feature type="region of interest" description="Disordered" evidence="5">
    <location>
        <begin position="99"/>
        <end position="136"/>
    </location>
</feature>
<dbReference type="PANTHER" id="PTHR45868:SF93">
    <property type="entry name" value="OS12G0144600 PROTEIN"/>
    <property type="match status" value="1"/>
</dbReference>
<evidence type="ECO:0000256" key="4">
    <source>
        <dbReference type="ARBA" id="ARBA00024045"/>
    </source>
</evidence>
<feature type="compositionally biased region" description="Gly residues" evidence="5">
    <location>
        <begin position="228"/>
        <end position="244"/>
    </location>
</feature>
<keyword evidence="7" id="KW-1185">Reference proteome</keyword>
<evidence type="ECO:0000256" key="3">
    <source>
        <dbReference type="ARBA" id="ARBA00023289"/>
    </source>
</evidence>
<protein>
    <submittedName>
        <fullName evidence="8">Heavy metal-associated isoprenylated plant protein 32</fullName>
    </submittedName>
</protein>
<keyword evidence="3" id="KW-0449">Lipoprotein</keyword>
<dbReference type="SUPFAM" id="SSF55008">
    <property type="entry name" value="HMA, heavy metal-associated domain"/>
    <property type="match status" value="1"/>
</dbReference>
<feature type="region of interest" description="Disordered" evidence="5">
    <location>
        <begin position="154"/>
        <end position="344"/>
    </location>
</feature>
<evidence type="ECO:0000256" key="5">
    <source>
        <dbReference type="SAM" id="MobiDB-lite"/>
    </source>
</evidence>
<dbReference type="PANTHER" id="PTHR45868">
    <property type="entry name" value="HEAVY METAL-ASSOCIATED ISOPRENYLATED PLANT PROTEIN 33-RELATED"/>
    <property type="match status" value="1"/>
</dbReference>
<dbReference type="KEGG" id="egu:105034052"/>
<dbReference type="OrthoDB" id="689350at2759"/>
<feature type="compositionally biased region" description="Acidic residues" evidence="5">
    <location>
        <begin position="168"/>
        <end position="202"/>
    </location>
</feature>
<dbReference type="CDD" id="cd00371">
    <property type="entry name" value="HMA"/>
    <property type="match status" value="1"/>
</dbReference>
<comment type="similarity">
    <text evidence="4">Belongs to the HIPP family.</text>
</comment>
<dbReference type="FunFam" id="3.30.70.100:FF:000008">
    <property type="entry name" value="Copper transport protein ATOX1"/>
    <property type="match status" value="1"/>
</dbReference>
<evidence type="ECO:0000259" key="6">
    <source>
        <dbReference type="PROSITE" id="PS50846"/>
    </source>
</evidence>
<feature type="compositionally biased region" description="Low complexity" evidence="5">
    <location>
        <begin position="297"/>
        <end position="319"/>
    </location>
</feature>
<gene>
    <name evidence="8" type="primary">LOC105034052</name>
</gene>
<dbReference type="GO" id="GO:0046872">
    <property type="term" value="F:metal ion binding"/>
    <property type="evidence" value="ECO:0007669"/>
    <property type="project" value="UniProtKB-KW"/>
</dbReference>
<dbReference type="RefSeq" id="XP_010907378.1">
    <property type="nucleotide sequence ID" value="XM_010909076.3"/>
</dbReference>
<feature type="compositionally biased region" description="Basic and acidic residues" evidence="5">
    <location>
        <begin position="154"/>
        <end position="167"/>
    </location>
</feature>
<dbReference type="Proteomes" id="UP000504607">
    <property type="component" value="Chromosome 1"/>
</dbReference>
<evidence type="ECO:0000256" key="1">
    <source>
        <dbReference type="ARBA" id="ARBA00022481"/>
    </source>
</evidence>
<dbReference type="InterPro" id="IPR036163">
    <property type="entry name" value="HMA_dom_sf"/>
</dbReference>
<accession>A0A6I9QD94</accession>
<evidence type="ECO:0000313" key="7">
    <source>
        <dbReference type="Proteomes" id="UP000504607"/>
    </source>
</evidence>
<evidence type="ECO:0000313" key="8">
    <source>
        <dbReference type="RefSeq" id="XP_010907378.1"/>
    </source>
</evidence>
<organism evidence="7 8">
    <name type="scientific">Elaeis guineensis var. tenera</name>
    <name type="common">Oil palm</name>
    <dbReference type="NCBI Taxonomy" id="51953"/>
    <lineage>
        <taxon>Eukaryota</taxon>
        <taxon>Viridiplantae</taxon>
        <taxon>Streptophyta</taxon>
        <taxon>Embryophyta</taxon>
        <taxon>Tracheophyta</taxon>
        <taxon>Spermatophyta</taxon>
        <taxon>Magnoliopsida</taxon>
        <taxon>Liliopsida</taxon>
        <taxon>Arecaceae</taxon>
        <taxon>Arecoideae</taxon>
        <taxon>Cocoseae</taxon>
        <taxon>Elaeidinae</taxon>
        <taxon>Elaeis</taxon>
    </lineage>
</organism>
<dbReference type="InterPro" id="IPR006121">
    <property type="entry name" value="HMA_dom"/>
</dbReference>
<keyword evidence="2" id="KW-0479">Metal-binding</keyword>
<name>A0A6I9QD94_ELAGV</name>
<dbReference type="AlphaFoldDB" id="A0A6I9QD94"/>
<dbReference type="GeneID" id="105034052"/>
<dbReference type="Pfam" id="PF00403">
    <property type="entry name" value="HMA"/>
    <property type="match status" value="1"/>
</dbReference>
<feature type="domain" description="HMA" evidence="6">
    <location>
        <begin position="12"/>
        <end position="75"/>
    </location>
</feature>
<keyword evidence="3" id="KW-0636">Prenylation</keyword>
<evidence type="ECO:0000256" key="2">
    <source>
        <dbReference type="ARBA" id="ARBA00022723"/>
    </source>
</evidence>
<dbReference type="Gene3D" id="3.30.70.100">
    <property type="match status" value="1"/>
</dbReference>
<keyword evidence="1" id="KW-0488">Methylation</keyword>
<sequence>MSIEDSTNFLKARTCVLKVNIHCDGCKKKVKKLLHKIEGVYLTYIDAEQGKVTVSGNVDPAILLKKLNKAGKHAELWGSKSGKNYHLSDQLQKLQLEDGKGQQKGNGKPQKGGGGGGGGSGKDPKGQQPTPQQQMKGLQEMKLPQLKGLKLPFQKDQKSVEFDHPPEYDVDEETEGDEDEESDDLDDDEDFDDMDSFDDDFDYDPKIMKPVIVQPYGNGMAHDKKGGGGKGGDGGGKGGDGGGAVEIPVQNKAMGGNNGHGGGKKGGGGGNQNQNQVGGGKNGGGPQDGKNGGGNNNKGAPNGNGNSGNNANGDNPANGGKKGGGKNDVLGGTQPMGSTNMMGQGLIQGMHLGRMGNMQPAPVSNLGNIPAGAAVQGLPAGAVPPGYLQGGMVAPEMIAAAANPYQQQYMAAMMQQQRMMMNGHGGGATYPPPPAYGYGMPLYTPMAPPHGESYTNFFSDENPNSCSIM</sequence>
<feature type="compositionally biased region" description="Gly residues" evidence="5">
    <location>
        <begin position="256"/>
        <end position="296"/>
    </location>
</feature>
<reference evidence="8" key="1">
    <citation type="submission" date="2025-08" db="UniProtKB">
        <authorList>
            <consortium name="RefSeq"/>
        </authorList>
    </citation>
    <scope>IDENTIFICATION</scope>
</reference>
<proteinExistence type="inferred from homology"/>